<dbReference type="InterPro" id="IPR016085">
    <property type="entry name" value="Protease_inh_B-barrel_dom"/>
</dbReference>
<dbReference type="Proteomes" id="UP001595976">
    <property type="component" value="Unassembled WGS sequence"/>
</dbReference>
<evidence type="ECO:0000256" key="1">
    <source>
        <dbReference type="ARBA" id="ARBA00022729"/>
    </source>
</evidence>
<dbReference type="RefSeq" id="WP_158447977.1">
    <property type="nucleotide sequence ID" value="NZ_JBHSLI010000003.1"/>
</dbReference>
<accession>A0ABW0F1E7</accession>
<feature type="domain" description="Alkaline proteinase inhibitor/ Outer membrane lipoprotein Omp19" evidence="4">
    <location>
        <begin position="43"/>
        <end position="134"/>
    </location>
</feature>
<feature type="chain" id="PRO_5047185845" evidence="3">
    <location>
        <begin position="25"/>
        <end position="270"/>
    </location>
</feature>
<keyword evidence="6" id="KW-1185">Reference proteome</keyword>
<evidence type="ECO:0000313" key="5">
    <source>
        <dbReference type="EMBL" id="MFC5293222.1"/>
    </source>
</evidence>
<protein>
    <submittedName>
        <fullName evidence="5">AprI/Inh family metalloprotease inhibitor</fullName>
    </submittedName>
</protein>
<organism evidence="5 6">
    <name type="scientific">Bosea minatitlanensis</name>
    <dbReference type="NCBI Taxonomy" id="128782"/>
    <lineage>
        <taxon>Bacteria</taxon>
        <taxon>Pseudomonadati</taxon>
        <taxon>Pseudomonadota</taxon>
        <taxon>Alphaproteobacteria</taxon>
        <taxon>Hyphomicrobiales</taxon>
        <taxon>Boseaceae</taxon>
        <taxon>Bosea</taxon>
    </lineage>
</organism>
<feature type="signal peptide" evidence="3">
    <location>
        <begin position="1"/>
        <end position="24"/>
    </location>
</feature>
<comment type="caution">
    <text evidence="5">The sequence shown here is derived from an EMBL/GenBank/DDBJ whole genome shotgun (WGS) entry which is preliminary data.</text>
</comment>
<dbReference type="SUPFAM" id="SSF50882">
    <property type="entry name" value="beta-Barrel protease inhibitors"/>
    <property type="match status" value="2"/>
</dbReference>
<keyword evidence="5" id="KW-0646">Protease inhibitor</keyword>
<keyword evidence="1 3" id="KW-0732">Signal</keyword>
<gene>
    <name evidence="5" type="ORF">ACFPK2_09520</name>
</gene>
<proteinExistence type="predicted"/>
<dbReference type="Pfam" id="PF02974">
    <property type="entry name" value="Inh"/>
    <property type="match status" value="2"/>
</dbReference>
<keyword evidence="5" id="KW-0483">Metalloprotease inhibitor</keyword>
<feature type="domain" description="Alkaline proteinase inhibitor/ Outer membrane lipoprotein Omp19" evidence="4">
    <location>
        <begin position="169"/>
        <end position="266"/>
    </location>
</feature>
<evidence type="ECO:0000313" key="6">
    <source>
        <dbReference type="Proteomes" id="UP001595976"/>
    </source>
</evidence>
<dbReference type="Gene3D" id="2.40.128.10">
    <property type="match status" value="2"/>
</dbReference>
<evidence type="ECO:0000256" key="3">
    <source>
        <dbReference type="SAM" id="SignalP"/>
    </source>
</evidence>
<reference evidence="6" key="1">
    <citation type="journal article" date="2019" name="Int. J. Syst. Evol. Microbiol.">
        <title>The Global Catalogue of Microorganisms (GCM) 10K type strain sequencing project: providing services to taxonomists for standard genome sequencing and annotation.</title>
        <authorList>
            <consortium name="The Broad Institute Genomics Platform"/>
            <consortium name="The Broad Institute Genome Sequencing Center for Infectious Disease"/>
            <person name="Wu L."/>
            <person name="Ma J."/>
        </authorList>
    </citation>
    <scope>NUCLEOTIDE SEQUENCE [LARGE SCALE GENOMIC DNA]</scope>
    <source>
        <strain evidence="6">CGMCC 1.15643</strain>
    </source>
</reference>
<dbReference type="InterPro" id="IPR021140">
    <property type="entry name" value="Inh/Omp19"/>
</dbReference>
<keyword evidence="5" id="KW-0481">Metalloenzyme inhibitor</keyword>
<dbReference type="EMBL" id="JBHSLI010000003">
    <property type="protein sequence ID" value="MFC5293222.1"/>
    <property type="molecule type" value="Genomic_DNA"/>
</dbReference>
<dbReference type="GO" id="GO:0030414">
    <property type="term" value="F:peptidase inhibitor activity"/>
    <property type="evidence" value="ECO:0007669"/>
    <property type="project" value="UniProtKB-KW"/>
</dbReference>
<evidence type="ECO:0000259" key="4">
    <source>
        <dbReference type="Pfam" id="PF02974"/>
    </source>
</evidence>
<feature type="region of interest" description="Disordered" evidence="2">
    <location>
        <begin position="144"/>
        <end position="173"/>
    </location>
</feature>
<evidence type="ECO:0000256" key="2">
    <source>
        <dbReference type="SAM" id="MobiDB-lite"/>
    </source>
</evidence>
<name>A0ABW0F1E7_9HYPH</name>
<sequence length="270" mass="28254">MEKGLTRRFLPLLLLAAGALPAAAQTVPPRGAVTAPAPVRPWLGAWELALAGAPRSCTVTLGAEAGGDRRALRFPATCRRALPILATAAAWTLSAEGRPRLLDAQGKVLIEFRAGSAETGWEGAGSDGKTYRLSGKGHPRIAARAPQEPADATAAAARRPTAVDPAQAPAPDALPGRYRLMRQQDREACRLLLSAPAAGTAPGQMAPAAFDGGCQDTGLTIFDPVGWRYAGGRLALVARRGHSVELVFENGQWRKDPAVGAPLLMRKLSP</sequence>